<organism evidence="1">
    <name type="scientific">marine metagenome</name>
    <dbReference type="NCBI Taxonomy" id="408172"/>
    <lineage>
        <taxon>unclassified sequences</taxon>
        <taxon>metagenomes</taxon>
        <taxon>ecological metagenomes</taxon>
    </lineage>
</organism>
<protein>
    <recommendedName>
        <fullName evidence="2">DUF1552 domain-containing protein</fullName>
    </recommendedName>
</protein>
<reference evidence="1" key="1">
    <citation type="submission" date="2018-05" db="EMBL/GenBank/DDBJ databases">
        <authorList>
            <person name="Lanie J.A."/>
            <person name="Ng W.-L."/>
            <person name="Kazmierczak K.M."/>
            <person name="Andrzejewski T.M."/>
            <person name="Davidsen T.M."/>
            <person name="Wayne K.J."/>
            <person name="Tettelin H."/>
            <person name="Glass J.I."/>
            <person name="Rusch D."/>
            <person name="Podicherti R."/>
            <person name="Tsui H.-C.T."/>
            <person name="Winkler M.E."/>
        </authorList>
    </citation>
    <scope>NUCLEOTIDE SEQUENCE</scope>
</reference>
<evidence type="ECO:0000313" key="1">
    <source>
        <dbReference type="EMBL" id="SVD11267.1"/>
    </source>
</evidence>
<sequence length="168" mass="18634">MSNLNTQSWLISRRHALKGLGTFIALPMFDCMTPLMAADRPIIPKRSAFIYLPNGVNTLDYQITSDGTDYEFSRSLKPLEKHRKVVTPISGLHHPGGLGHHHNCQKIWLTGGKLGPSDRNTISIDQKIAEVTAPHTRFHSLELANAGQSLAWTADGIRLPAMSRCKQI</sequence>
<dbReference type="Pfam" id="PF07586">
    <property type="entry name" value="HXXSHH"/>
    <property type="match status" value="1"/>
</dbReference>
<evidence type="ECO:0008006" key="2">
    <source>
        <dbReference type="Google" id="ProtNLM"/>
    </source>
</evidence>
<dbReference type="AlphaFoldDB" id="A0A382SPY7"/>
<proteinExistence type="predicted"/>
<gene>
    <name evidence="1" type="ORF">METZ01_LOCUS364121</name>
</gene>
<accession>A0A382SPY7</accession>
<name>A0A382SPY7_9ZZZZ</name>
<feature type="non-terminal residue" evidence="1">
    <location>
        <position position="168"/>
    </location>
</feature>
<dbReference type="EMBL" id="UINC01130291">
    <property type="protein sequence ID" value="SVD11267.1"/>
    <property type="molecule type" value="Genomic_DNA"/>
</dbReference>
<dbReference type="InterPro" id="IPR011447">
    <property type="entry name" value="DUF1552"/>
</dbReference>